<dbReference type="Proteomes" id="UP000246635">
    <property type="component" value="Unassembled WGS sequence"/>
</dbReference>
<dbReference type="RefSeq" id="WP_110043643.1">
    <property type="nucleotide sequence ID" value="NZ_CP054613.1"/>
</dbReference>
<evidence type="ECO:0000313" key="1">
    <source>
        <dbReference type="EMBL" id="PWW05100.1"/>
    </source>
</evidence>
<dbReference type="InterPro" id="IPR016031">
    <property type="entry name" value="Trp_RNA-bd_attenuator-like_dom"/>
</dbReference>
<dbReference type="Pfam" id="PF01987">
    <property type="entry name" value="AIM24"/>
    <property type="match status" value="1"/>
</dbReference>
<dbReference type="Gene3D" id="3.60.160.10">
    <property type="entry name" value="Mitochondrial biogenesis AIM24"/>
    <property type="match status" value="1"/>
</dbReference>
<dbReference type="InterPro" id="IPR036983">
    <property type="entry name" value="AIM24_sf"/>
</dbReference>
<dbReference type="AlphaFoldDB" id="A0A2V2YXS7"/>
<sequence length="229" mass="25698">MNIVTPARLGHVHVSLEEADKLHLLHPKSVIAFQGSPQHREDRLMNLARIYHKRKMIQSQFQGPSELVLGLPAGCSLEVVEIDEKSNLLFDLRHVMFFTEGMTMKSIVQKLKNAWITKELTRMRFTGPGRLGIITSGDMMTLQLDPDKPLFVEAGALISYPGTATIRLSVYGNQLASQHMNVQWELRGTGPVLIQTGSRDAELEAQLQDGSLIKRILREVLPFGSVYIK</sequence>
<reference evidence="1 2" key="1">
    <citation type="submission" date="2018-05" db="EMBL/GenBank/DDBJ databases">
        <title>Genomic Encyclopedia of Type Strains, Phase III (KMG-III): the genomes of soil and plant-associated and newly described type strains.</title>
        <authorList>
            <person name="Whitman W."/>
        </authorList>
    </citation>
    <scope>NUCLEOTIDE SEQUENCE [LARGE SCALE GENOMIC DNA]</scope>
    <source>
        <strain evidence="1 2">CECT 5696</strain>
    </source>
</reference>
<organism evidence="1 2">
    <name type="scientific">Paenibacillus cellulosilyticus</name>
    <dbReference type="NCBI Taxonomy" id="375489"/>
    <lineage>
        <taxon>Bacteria</taxon>
        <taxon>Bacillati</taxon>
        <taxon>Bacillota</taxon>
        <taxon>Bacilli</taxon>
        <taxon>Bacillales</taxon>
        <taxon>Paenibacillaceae</taxon>
        <taxon>Paenibacillus</taxon>
    </lineage>
</organism>
<comment type="caution">
    <text evidence="1">The sequence shown here is derived from an EMBL/GenBank/DDBJ whole genome shotgun (WGS) entry which is preliminary data.</text>
</comment>
<evidence type="ECO:0000313" key="2">
    <source>
        <dbReference type="Proteomes" id="UP000246635"/>
    </source>
</evidence>
<keyword evidence="2" id="KW-1185">Reference proteome</keyword>
<proteinExistence type="predicted"/>
<accession>A0A2V2YXS7</accession>
<dbReference type="InterPro" id="IPR002838">
    <property type="entry name" value="AIM24"/>
</dbReference>
<dbReference type="SUPFAM" id="SSF51219">
    <property type="entry name" value="TRAP-like"/>
    <property type="match status" value="1"/>
</dbReference>
<dbReference type="OrthoDB" id="2632108at2"/>
<gene>
    <name evidence="1" type="ORF">DFQ01_10583</name>
</gene>
<protein>
    <submittedName>
        <fullName evidence="1">Biogenesis AIM24 protein</fullName>
    </submittedName>
</protein>
<dbReference type="EMBL" id="QGTQ01000005">
    <property type="protein sequence ID" value="PWW05100.1"/>
    <property type="molecule type" value="Genomic_DNA"/>
</dbReference>
<name>A0A2V2YXS7_9BACL</name>